<dbReference type="Proteomes" id="UP001521931">
    <property type="component" value="Unassembled WGS sequence"/>
</dbReference>
<evidence type="ECO:0000256" key="4">
    <source>
        <dbReference type="ARBA" id="ARBA00022475"/>
    </source>
</evidence>
<gene>
    <name evidence="9" type="ORF">MHL29_09840</name>
</gene>
<keyword evidence="7 8" id="KW-0472">Membrane</keyword>
<comment type="similarity">
    <text evidence="2">Belongs to the AzlC family.</text>
</comment>
<feature type="transmembrane region" description="Helical" evidence="8">
    <location>
        <begin position="123"/>
        <end position="145"/>
    </location>
</feature>
<evidence type="ECO:0000256" key="8">
    <source>
        <dbReference type="SAM" id="Phobius"/>
    </source>
</evidence>
<keyword evidence="4" id="KW-1003">Cell membrane</keyword>
<evidence type="ECO:0000256" key="5">
    <source>
        <dbReference type="ARBA" id="ARBA00022692"/>
    </source>
</evidence>
<organism evidence="9 10">
    <name type="scientific">Arsenicicoccus bolidensis</name>
    <dbReference type="NCBI Taxonomy" id="229480"/>
    <lineage>
        <taxon>Bacteria</taxon>
        <taxon>Bacillati</taxon>
        <taxon>Actinomycetota</taxon>
        <taxon>Actinomycetes</taxon>
        <taxon>Micrococcales</taxon>
        <taxon>Intrasporangiaceae</taxon>
        <taxon>Arsenicicoccus</taxon>
    </lineage>
</organism>
<reference evidence="9 10" key="1">
    <citation type="submission" date="2022-02" db="EMBL/GenBank/DDBJ databases">
        <title>Uncovering new skin microbiome diversity through culturing and metagenomics.</title>
        <authorList>
            <person name="Conlan S."/>
            <person name="Deming C."/>
            <person name="Nisc Comparative Sequencing Program N."/>
            <person name="Segre J.A."/>
        </authorList>
    </citation>
    <scope>NUCLEOTIDE SEQUENCE [LARGE SCALE GENOMIC DNA]</scope>
    <source>
        <strain evidence="9 10">ACRQZ</strain>
    </source>
</reference>
<evidence type="ECO:0000256" key="6">
    <source>
        <dbReference type="ARBA" id="ARBA00022989"/>
    </source>
</evidence>
<feature type="transmembrane region" description="Helical" evidence="8">
    <location>
        <begin position="151"/>
        <end position="170"/>
    </location>
</feature>
<evidence type="ECO:0000313" key="10">
    <source>
        <dbReference type="Proteomes" id="UP001521931"/>
    </source>
</evidence>
<keyword evidence="3" id="KW-0813">Transport</keyword>
<feature type="transmembrane region" description="Helical" evidence="8">
    <location>
        <begin position="50"/>
        <end position="74"/>
    </location>
</feature>
<dbReference type="Pfam" id="PF03591">
    <property type="entry name" value="AzlC"/>
    <property type="match status" value="1"/>
</dbReference>
<accession>A0ABS9Q2T3</accession>
<evidence type="ECO:0000256" key="3">
    <source>
        <dbReference type="ARBA" id="ARBA00022448"/>
    </source>
</evidence>
<protein>
    <submittedName>
        <fullName evidence="9">AzlC family ABC transporter permease</fullName>
    </submittedName>
</protein>
<comment type="caution">
    <text evidence="9">The sequence shown here is derived from an EMBL/GenBank/DDBJ whole genome shotgun (WGS) entry which is preliminary data.</text>
</comment>
<evidence type="ECO:0000256" key="1">
    <source>
        <dbReference type="ARBA" id="ARBA00004651"/>
    </source>
</evidence>
<dbReference type="PANTHER" id="PTHR34979:SF1">
    <property type="entry name" value="INNER MEMBRANE PROTEIN YGAZ"/>
    <property type="match status" value="1"/>
</dbReference>
<proteinExistence type="inferred from homology"/>
<dbReference type="EMBL" id="JAKRCV010000028">
    <property type="protein sequence ID" value="MCG7322186.1"/>
    <property type="molecule type" value="Genomic_DNA"/>
</dbReference>
<feature type="transmembrane region" description="Helical" evidence="8">
    <location>
        <begin position="177"/>
        <end position="195"/>
    </location>
</feature>
<comment type="subcellular location">
    <subcellularLocation>
        <location evidence="1">Cell membrane</location>
        <topology evidence="1">Multi-pass membrane protein</topology>
    </subcellularLocation>
</comment>
<name>A0ABS9Q2T3_9MICO</name>
<dbReference type="PANTHER" id="PTHR34979">
    <property type="entry name" value="INNER MEMBRANE PROTEIN YGAZ"/>
    <property type="match status" value="1"/>
</dbReference>
<evidence type="ECO:0000256" key="7">
    <source>
        <dbReference type="ARBA" id="ARBA00023136"/>
    </source>
</evidence>
<keyword evidence="6 8" id="KW-1133">Transmembrane helix</keyword>
<dbReference type="InterPro" id="IPR011606">
    <property type="entry name" value="Brnchd-chn_aa_trnsp_permease"/>
</dbReference>
<keyword evidence="10" id="KW-1185">Reference proteome</keyword>
<evidence type="ECO:0000313" key="9">
    <source>
        <dbReference type="EMBL" id="MCG7322186.1"/>
    </source>
</evidence>
<keyword evidence="5 8" id="KW-0812">Transmembrane</keyword>
<evidence type="ECO:0000256" key="2">
    <source>
        <dbReference type="ARBA" id="ARBA00010735"/>
    </source>
</evidence>
<sequence length="228" mass="23029">MTPAVRMGLSIAAATGLYGLSFGALGVGAGLSIWQTCALSLLMFTGGSQFGFIGVVGAGGSTVTALSTAALLGVRNALYGIQMNALLKPPWALRPLQAHVTIDESTATAVAQEGDPDETRRGFWAAGLGIYVPWNAFTLAGALLGDAIGDPGTYGLDGAAVAGFLGLLWPRLRRRDGRAVAVVCALATVLATPALPSGLPIILAAAVALIIALVTRRAVDASDEGEAA</sequence>